<dbReference type="EMBL" id="BMEL01000002">
    <property type="protein sequence ID" value="GGF20993.1"/>
    <property type="molecule type" value="Genomic_DNA"/>
</dbReference>
<dbReference type="InterPro" id="IPR026043">
    <property type="entry name" value="NadR"/>
</dbReference>
<keyword evidence="5" id="KW-1185">Reference proteome</keyword>
<dbReference type="InterPro" id="IPR036388">
    <property type="entry name" value="WH-like_DNA-bd_sf"/>
</dbReference>
<dbReference type="PANTHER" id="PTHR40068">
    <property type="entry name" value="TRANSCRIPTION REPRESSOR NIAR-RELATED"/>
    <property type="match status" value="1"/>
</dbReference>
<evidence type="ECO:0000259" key="3">
    <source>
        <dbReference type="Pfam" id="PF08279"/>
    </source>
</evidence>
<dbReference type="PANTHER" id="PTHR40068:SF1">
    <property type="entry name" value="TRANSCRIPTION REPRESSOR NIAR-RELATED"/>
    <property type="match status" value="1"/>
</dbReference>
<comment type="caution">
    <text evidence="4">The sequence shown here is derived from an EMBL/GenBank/DDBJ whole genome shotgun (WGS) entry which is preliminary data.</text>
</comment>
<evidence type="ECO:0000313" key="4">
    <source>
        <dbReference type="EMBL" id="GGF20993.1"/>
    </source>
</evidence>
<protein>
    <submittedName>
        <fullName evidence="4">Transcriptional regulator</fullName>
    </submittedName>
</protein>
<dbReference type="Gene3D" id="1.10.10.10">
    <property type="entry name" value="Winged helix-like DNA-binding domain superfamily/Winged helix DNA-binding domain"/>
    <property type="match status" value="1"/>
</dbReference>
<keyword evidence="1" id="KW-0533">Nickel</keyword>
<feature type="domain" description="Helix-turn-helix type 11" evidence="3">
    <location>
        <begin position="11"/>
        <end position="63"/>
    </location>
</feature>
<dbReference type="SUPFAM" id="SSF75500">
    <property type="entry name" value="Putative transcriptional regulator TM1602, C-terminal domain"/>
    <property type="match status" value="1"/>
</dbReference>
<dbReference type="Gene3D" id="3.30.1340.20">
    <property type="entry name" value="3H domain"/>
    <property type="match status" value="1"/>
</dbReference>
<evidence type="ECO:0000259" key="2">
    <source>
        <dbReference type="Pfam" id="PF02829"/>
    </source>
</evidence>
<dbReference type="Pfam" id="PF02829">
    <property type="entry name" value="3H"/>
    <property type="match status" value="1"/>
</dbReference>
<dbReference type="InterPro" id="IPR004173">
    <property type="entry name" value="3H_domain"/>
</dbReference>
<reference evidence="4" key="1">
    <citation type="journal article" date="2014" name="Int. J. Syst. Evol. Microbiol.">
        <title>Complete genome sequence of Corynebacterium casei LMG S-19264T (=DSM 44701T), isolated from a smear-ripened cheese.</title>
        <authorList>
            <consortium name="US DOE Joint Genome Institute (JGI-PGF)"/>
            <person name="Walter F."/>
            <person name="Albersmeier A."/>
            <person name="Kalinowski J."/>
            <person name="Ruckert C."/>
        </authorList>
    </citation>
    <scope>NUCLEOTIDE SEQUENCE</scope>
    <source>
        <strain evidence="4">CGMCC 1.12153</strain>
    </source>
</reference>
<dbReference type="SUPFAM" id="SSF46785">
    <property type="entry name" value="Winged helix' DNA-binding domain"/>
    <property type="match status" value="1"/>
</dbReference>
<dbReference type="Proteomes" id="UP000660110">
    <property type="component" value="Unassembled WGS sequence"/>
</dbReference>
<dbReference type="InterPro" id="IPR036390">
    <property type="entry name" value="WH_DNA-bd_sf"/>
</dbReference>
<feature type="binding site" evidence="1">
    <location>
        <position position="83"/>
    </location>
    <ligand>
        <name>Ni(2+)</name>
        <dbReference type="ChEBI" id="CHEBI:49786"/>
    </ligand>
</feature>
<accession>A0A917EW90</accession>
<proteinExistence type="predicted"/>
<name>A0A917EW90_HALAA</name>
<feature type="binding site" evidence="1">
    <location>
        <position position="91"/>
    </location>
    <ligand>
        <name>Ni(2+)</name>
        <dbReference type="ChEBI" id="CHEBI:49786"/>
    </ligand>
</feature>
<dbReference type="GO" id="GO:0046872">
    <property type="term" value="F:metal ion binding"/>
    <property type="evidence" value="ECO:0007669"/>
    <property type="project" value="UniProtKB-KW"/>
</dbReference>
<sequence>MPQSKLKAEDRRDQILAYLKQSKEPIKGHSLAEKMKVTRQVIVGDISLLKASGEPIIATSQGYVYLSKSTNHFPFREVIVCQHRPDQTEEELNILVDHGVHVIDVIVEHPVYGDLTANLGISNRRDVTRLIERLQETESSYLSQLTGGVHTHTIGAHQKEALDDAKKELARKGILLES</sequence>
<feature type="binding site" evidence="1">
    <location>
        <position position="152"/>
    </location>
    <ligand>
        <name>Ni(2+)</name>
        <dbReference type="ChEBI" id="CHEBI:49786"/>
    </ligand>
</feature>
<evidence type="ECO:0000313" key="5">
    <source>
        <dbReference type="Proteomes" id="UP000660110"/>
    </source>
</evidence>
<dbReference type="InterPro" id="IPR035922">
    <property type="entry name" value="3H_dom_sf"/>
</dbReference>
<gene>
    <name evidence="4" type="ORF">GCM10010954_19710</name>
</gene>
<feature type="domain" description="3H" evidence="2">
    <location>
        <begin position="79"/>
        <end position="175"/>
    </location>
</feature>
<dbReference type="InterPro" id="IPR013196">
    <property type="entry name" value="HTH_11"/>
</dbReference>
<dbReference type="AlphaFoldDB" id="A0A917EW90"/>
<feature type="binding site" evidence="1">
    <location>
        <position position="150"/>
    </location>
    <ligand>
        <name>Ni(2+)</name>
        <dbReference type="ChEBI" id="CHEBI:49786"/>
    </ligand>
</feature>
<organism evidence="4 5">
    <name type="scientific">Halobacillus andaensis</name>
    <dbReference type="NCBI Taxonomy" id="1176239"/>
    <lineage>
        <taxon>Bacteria</taxon>
        <taxon>Bacillati</taxon>
        <taxon>Bacillota</taxon>
        <taxon>Bacilli</taxon>
        <taxon>Bacillales</taxon>
        <taxon>Bacillaceae</taxon>
        <taxon>Halobacillus</taxon>
    </lineage>
</organism>
<evidence type="ECO:0000256" key="1">
    <source>
        <dbReference type="PIRSR" id="PIRSR037847-1"/>
    </source>
</evidence>
<keyword evidence="1" id="KW-0479">Metal-binding</keyword>
<dbReference type="PIRSF" id="PIRSF037847">
    <property type="entry name" value="NiaR"/>
    <property type="match status" value="1"/>
</dbReference>
<dbReference type="Pfam" id="PF08279">
    <property type="entry name" value="HTH_11"/>
    <property type="match status" value="1"/>
</dbReference>
<reference evidence="4" key="2">
    <citation type="submission" date="2020-09" db="EMBL/GenBank/DDBJ databases">
        <authorList>
            <person name="Sun Q."/>
            <person name="Zhou Y."/>
        </authorList>
    </citation>
    <scope>NUCLEOTIDE SEQUENCE</scope>
    <source>
        <strain evidence="4">CGMCC 1.12153</strain>
    </source>
</reference>